<keyword evidence="2" id="KW-1185">Reference proteome</keyword>
<dbReference type="Proteomes" id="UP001465976">
    <property type="component" value="Unassembled WGS sequence"/>
</dbReference>
<protein>
    <submittedName>
        <fullName evidence="1">Uncharacterized protein</fullName>
    </submittedName>
</protein>
<evidence type="ECO:0000313" key="1">
    <source>
        <dbReference type="EMBL" id="KAL0563839.1"/>
    </source>
</evidence>
<accession>A0ABR3ELS9</accession>
<comment type="caution">
    <text evidence="1">The sequence shown here is derived from an EMBL/GenBank/DDBJ whole genome shotgun (WGS) entry which is preliminary data.</text>
</comment>
<evidence type="ECO:0000313" key="2">
    <source>
        <dbReference type="Proteomes" id="UP001465976"/>
    </source>
</evidence>
<feature type="non-terminal residue" evidence="1">
    <location>
        <position position="102"/>
    </location>
</feature>
<gene>
    <name evidence="1" type="ORF">V5O48_018223</name>
</gene>
<dbReference type="EMBL" id="JBAHYK010003162">
    <property type="protein sequence ID" value="KAL0563839.1"/>
    <property type="molecule type" value="Genomic_DNA"/>
</dbReference>
<reference evidence="1 2" key="1">
    <citation type="submission" date="2024-02" db="EMBL/GenBank/DDBJ databases">
        <title>A draft genome for the cacao thread blight pathogen Marasmius crinis-equi.</title>
        <authorList>
            <person name="Cohen S.P."/>
            <person name="Baruah I.K."/>
            <person name="Amoako-Attah I."/>
            <person name="Bukari Y."/>
            <person name="Meinhardt L.W."/>
            <person name="Bailey B.A."/>
        </authorList>
    </citation>
    <scope>NUCLEOTIDE SEQUENCE [LARGE SCALE GENOMIC DNA]</scope>
    <source>
        <strain evidence="1 2">GH-76</strain>
    </source>
</reference>
<sequence length="102" mass="11566">MLSQSEKDEIVREFRESTSNRAMKRYECSFCGKLELADNVKMRPVKSLDISLLEKAVRGLREAVAKAIIDMHYGFTPNLKLAEVKALAQAELEVIDMFTIGK</sequence>
<organism evidence="1 2">
    <name type="scientific">Marasmius crinis-equi</name>
    <dbReference type="NCBI Taxonomy" id="585013"/>
    <lineage>
        <taxon>Eukaryota</taxon>
        <taxon>Fungi</taxon>
        <taxon>Dikarya</taxon>
        <taxon>Basidiomycota</taxon>
        <taxon>Agaricomycotina</taxon>
        <taxon>Agaricomycetes</taxon>
        <taxon>Agaricomycetidae</taxon>
        <taxon>Agaricales</taxon>
        <taxon>Marasmiineae</taxon>
        <taxon>Marasmiaceae</taxon>
        <taxon>Marasmius</taxon>
    </lineage>
</organism>
<proteinExistence type="predicted"/>
<name>A0ABR3ELS9_9AGAR</name>